<dbReference type="InterPro" id="IPR035908">
    <property type="entry name" value="F0_ATP_A_sf"/>
</dbReference>
<dbReference type="HAMAP" id="MF_01393">
    <property type="entry name" value="ATP_synth_a_bact"/>
    <property type="match status" value="1"/>
</dbReference>
<keyword evidence="4" id="KW-0138">CF(0)</keyword>
<keyword evidence="13" id="KW-0496">Mitochondrion</keyword>
<feature type="transmembrane region" description="Helical" evidence="12">
    <location>
        <begin position="153"/>
        <end position="174"/>
    </location>
</feature>
<dbReference type="EMBL" id="EU275727">
    <property type="protein sequence ID" value="ABX45210.1"/>
    <property type="molecule type" value="Genomic_DNA"/>
</dbReference>
<feature type="transmembrane region" description="Helical" evidence="12">
    <location>
        <begin position="181"/>
        <end position="202"/>
    </location>
</feature>
<gene>
    <name evidence="13" type="primary">atp6</name>
</gene>
<evidence type="ECO:0000256" key="4">
    <source>
        <dbReference type="ARBA" id="ARBA00022547"/>
    </source>
</evidence>
<keyword evidence="9 12" id="KW-0472">Membrane</keyword>
<dbReference type="InterPro" id="IPR045083">
    <property type="entry name" value="ATP_synth_F0_asu_bact/mt"/>
</dbReference>
<accession>B2XX88</accession>
<dbReference type="KEGG" id="dfa:Difao_mp26"/>
<dbReference type="GO" id="GO:0005743">
    <property type="term" value="C:mitochondrial inner membrane"/>
    <property type="evidence" value="ECO:0007669"/>
    <property type="project" value="UniProtKB-SubCell"/>
</dbReference>
<evidence type="ECO:0000256" key="8">
    <source>
        <dbReference type="ARBA" id="ARBA00023065"/>
    </source>
</evidence>
<feature type="transmembrane region" description="Helical" evidence="12">
    <location>
        <begin position="222"/>
        <end position="243"/>
    </location>
</feature>
<evidence type="ECO:0000256" key="9">
    <source>
        <dbReference type="ARBA" id="ARBA00023136"/>
    </source>
</evidence>
<evidence type="ECO:0000256" key="11">
    <source>
        <dbReference type="RuleBase" id="RU004450"/>
    </source>
</evidence>
<keyword evidence="6" id="KW-0375">Hydrogen ion transport</keyword>
<organism evidence="13">
    <name type="scientific">Cavenderia fasciculata</name>
    <name type="common">Slime mold</name>
    <name type="synonym">Dictyostelium fasciculatum</name>
    <dbReference type="NCBI Taxonomy" id="261658"/>
    <lineage>
        <taxon>Eukaryota</taxon>
        <taxon>Amoebozoa</taxon>
        <taxon>Evosea</taxon>
        <taxon>Eumycetozoa</taxon>
        <taxon>Dictyostelia</taxon>
        <taxon>Acytosteliales</taxon>
        <taxon>Cavenderiaceae</taxon>
        <taxon>Cavenderia</taxon>
    </lineage>
</organism>
<name>B2XX88_CACFS</name>
<dbReference type="Gene3D" id="1.20.120.220">
    <property type="entry name" value="ATP synthase, F0 complex, subunit A"/>
    <property type="match status" value="1"/>
</dbReference>
<dbReference type="CDD" id="cd00310">
    <property type="entry name" value="ATP-synt_Fo_a_6"/>
    <property type="match status" value="1"/>
</dbReference>
<evidence type="ECO:0000256" key="2">
    <source>
        <dbReference type="ARBA" id="ARBA00006810"/>
    </source>
</evidence>
<evidence type="ECO:0000313" key="13">
    <source>
        <dbReference type="EMBL" id="ABX45210.1"/>
    </source>
</evidence>
<sequence>MMKSTFEQFEISPYLSMVTKYFDISVTTITMYLGCAIVIVIGIFSLMVHKATLIGNKWQNFGELFYEFFIDLLLVQIGKAGILFFPLIFAIFVFILILNLMGLVPLSFTITGQIMITFSLAIIILIGLTIFGFRIHGIKFVNLFIPSGLNPGLVPLLVCIEIMSYLLRPISLAVRLFANMLAGHILLHIIGGAAIVLFQYFYVGLLPWVCVCAFSLLELGIAFLQAYVFSILVVIYISNIIYLH</sequence>
<proteinExistence type="inferred from homology"/>
<keyword evidence="10" id="KW-0066">ATP synthesis</keyword>
<dbReference type="RefSeq" id="YP_001876536.1">
    <property type="nucleotide sequence ID" value="NC_010653.1"/>
</dbReference>
<protein>
    <recommendedName>
        <fullName evidence="11">ATP synthase subunit a</fullName>
    </recommendedName>
</protein>
<dbReference type="PROSITE" id="PS00449">
    <property type="entry name" value="ATPASE_A"/>
    <property type="match status" value="1"/>
</dbReference>
<keyword evidence="3" id="KW-0813">Transport</keyword>
<dbReference type="NCBIfam" id="TIGR01131">
    <property type="entry name" value="ATP_synt_6_or_A"/>
    <property type="match status" value="1"/>
</dbReference>
<dbReference type="GeneID" id="6276290"/>
<evidence type="ECO:0000256" key="10">
    <source>
        <dbReference type="ARBA" id="ARBA00023310"/>
    </source>
</evidence>
<evidence type="ECO:0000256" key="7">
    <source>
        <dbReference type="ARBA" id="ARBA00022989"/>
    </source>
</evidence>
<dbReference type="PRINTS" id="PR00123">
    <property type="entry name" value="ATPASEA"/>
</dbReference>
<feature type="transmembrane region" description="Helical" evidence="12">
    <location>
        <begin position="68"/>
        <end position="98"/>
    </location>
</feature>
<evidence type="ECO:0000256" key="3">
    <source>
        <dbReference type="ARBA" id="ARBA00022448"/>
    </source>
</evidence>
<keyword evidence="5 12" id="KW-0812">Transmembrane</keyword>
<feature type="transmembrane region" description="Helical" evidence="12">
    <location>
        <begin position="21"/>
        <end position="48"/>
    </location>
</feature>
<feature type="transmembrane region" description="Helical" evidence="12">
    <location>
        <begin position="110"/>
        <end position="133"/>
    </location>
</feature>
<dbReference type="AlphaFoldDB" id="B2XX88"/>
<dbReference type="Pfam" id="PF00119">
    <property type="entry name" value="ATP-synt_A"/>
    <property type="match status" value="1"/>
</dbReference>
<dbReference type="SUPFAM" id="SSF81336">
    <property type="entry name" value="F1F0 ATP synthase subunit A"/>
    <property type="match status" value="1"/>
</dbReference>
<reference evidence="13" key="1">
    <citation type="journal article" date="2008" name="Mol. Biol. Evol.">
        <title>Mitochondrial genome evolution in the social amoebae.</title>
        <authorList>
            <person name="Heidel A.J."/>
            <person name="Gloeckner G."/>
        </authorList>
    </citation>
    <scope>NUCLEOTIDE SEQUENCE</scope>
    <source>
        <strain evidence="13">SH3</strain>
    </source>
</reference>
<comment type="subcellular location">
    <subcellularLocation>
        <location evidence="1">Membrane</location>
        <topology evidence="1">Multi-pass membrane protein</topology>
    </subcellularLocation>
    <subcellularLocation>
        <location evidence="11">Mitochondrion inner membrane</location>
        <topology evidence="11">Multi-pass membrane protein</topology>
    </subcellularLocation>
</comment>
<keyword evidence="7 12" id="KW-1133">Transmembrane helix</keyword>
<dbReference type="PANTHER" id="PTHR11410">
    <property type="entry name" value="ATP SYNTHASE SUBUNIT A"/>
    <property type="match status" value="1"/>
</dbReference>
<keyword evidence="8" id="KW-0406">Ion transport</keyword>
<evidence type="ECO:0000256" key="12">
    <source>
        <dbReference type="SAM" id="Phobius"/>
    </source>
</evidence>
<dbReference type="GO" id="GO:0045259">
    <property type="term" value="C:proton-transporting ATP synthase complex"/>
    <property type="evidence" value="ECO:0007669"/>
    <property type="project" value="UniProtKB-KW"/>
</dbReference>
<evidence type="ECO:0000256" key="1">
    <source>
        <dbReference type="ARBA" id="ARBA00004141"/>
    </source>
</evidence>
<evidence type="ECO:0000256" key="5">
    <source>
        <dbReference type="ARBA" id="ARBA00022692"/>
    </source>
</evidence>
<geneLocation type="mitochondrion" evidence="13"/>
<evidence type="ECO:0000256" key="6">
    <source>
        <dbReference type="ARBA" id="ARBA00022781"/>
    </source>
</evidence>
<dbReference type="InterPro" id="IPR000568">
    <property type="entry name" value="ATP_synth_F0_asu"/>
</dbReference>
<dbReference type="GO" id="GO:0046933">
    <property type="term" value="F:proton-transporting ATP synthase activity, rotational mechanism"/>
    <property type="evidence" value="ECO:0007669"/>
    <property type="project" value="TreeGrafter"/>
</dbReference>
<dbReference type="InterPro" id="IPR023011">
    <property type="entry name" value="ATP_synth_F0_asu_AS"/>
</dbReference>
<dbReference type="PANTHER" id="PTHR11410:SF0">
    <property type="entry name" value="ATP SYNTHASE SUBUNIT A"/>
    <property type="match status" value="1"/>
</dbReference>
<comment type="similarity">
    <text evidence="2">Belongs to the ATPase A chain family.</text>
</comment>